<evidence type="ECO:0000313" key="1">
    <source>
        <dbReference type="EMBL" id="CAB4544649.1"/>
    </source>
</evidence>
<organism evidence="1">
    <name type="scientific">freshwater metagenome</name>
    <dbReference type="NCBI Taxonomy" id="449393"/>
    <lineage>
        <taxon>unclassified sequences</taxon>
        <taxon>metagenomes</taxon>
        <taxon>ecological metagenomes</taxon>
    </lineage>
</organism>
<reference evidence="1" key="1">
    <citation type="submission" date="2020-05" db="EMBL/GenBank/DDBJ databases">
        <authorList>
            <person name="Chiriac C."/>
            <person name="Salcher M."/>
            <person name="Ghai R."/>
            <person name="Kavagutti S V."/>
        </authorList>
    </citation>
    <scope>NUCLEOTIDE SEQUENCE</scope>
</reference>
<dbReference type="AlphaFoldDB" id="A0A6J6C2C5"/>
<sequence>MTENKTADRDMSGRTIGILGHPWRANVTAAGDIYPLGDELPIRWYVAADDRWHTPADEVAVRQIAVSGAPVLETRLRVPGGDVIQRLWVASGRQGSSALMMEFENDSPMAVAVAISHDDLLVSRPVAVRNVSGEWPAPGLELDQVPTVLPVGHRTSVRVALVLSGSSPTINIEDFANHDSVARGWVALSDSASRFNLPDVIESIPAGDVIVAERSELALSPALNVFTNGEDCVRWLISQRELQRMSLSQVDPVDLAGAVEVLARATRRNKISRTLAMDGFRSALFLLGTDQDRAVADFSKVLAKALSLRGQSLAEMLARKDDDGALGFFHLTSLENELVLLTDENVATLLPDGIAHNRLGVQFEVHDIAVGAQHRVSFAVRWHGPNAAVLWEVVGPAGLILRSGVDPSWSSTQLTGEALWKVENVPTAAIIENQNLSFS</sequence>
<protein>
    <submittedName>
        <fullName evidence="1">Unannotated protein</fullName>
    </submittedName>
</protein>
<accession>A0A6J6C2C5</accession>
<gene>
    <name evidence="1" type="ORF">UFOPK1421_00869</name>
</gene>
<dbReference type="EMBL" id="CAEZSL010000083">
    <property type="protein sequence ID" value="CAB4544649.1"/>
    <property type="molecule type" value="Genomic_DNA"/>
</dbReference>
<name>A0A6J6C2C5_9ZZZZ</name>
<proteinExistence type="predicted"/>